<dbReference type="Proteomes" id="UP000001568">
    <property type="component" value="Chromosome 5"/>
</dbReference>
<evidence type="ECO:0000313" key="3">
    <source>
        <dbReference type="Proteomes" id="UP000001568"/>
    </source>
</evidence>
<dbReference type="Gramene" id="ABO95992">
    <property type="protein sequence ID" value="ABO95992"/>
    <property type="gene ID" value="OSTLU_15331"/>
</dbReference>
<keyword evidence="1" id="KW-0812">Transmembrane</keyword>
<dbReference type="EMBL" id="CP000585">
    <property type="protein sequence ID" value="ABO95992.1"/>
    <property type="molecule type" value="Genomic_DNA"/>
</dbReference>
<dbReference type="AlphaFoldDB" id="A4RX63"/>
<gene>
    <name evidence="2" type="ORF">OSTLU_15331</name>
</gene>
<dbReference type="GeneID" id="5001900"/>
<feature type="transmembrane region" description="Helical" evidence="1">
    <location>
        <begin position="65"/>
        <end position="96"/>
    </location>
</feature>
<protein>
    <submittedName>
        <fullName evidence="2">Uncharacterized protein</fullName>
    </submittedName>
</protein>
<sequence>MKKTIALARAQFTRDEALVEKIRGRGRERARDAAADDDDDDDEGETVTWTKAEVVRLNAYSKYFLAWYLGTIAGIMGFFGFGWTVWGAFFINVGTYFFETMYLRIDLDEIGEGMEFFLDSLASSYGVFVLTWVVVAETLGRSRAQMPTHTIPRFGG</sequence>
<keyword evidence="3" id="KW-1185">Reference proteome</keyword>
<proteinExistence type="predicted"/>
<organism evidence="2 3">
    <name type="scientific">Ostreococcus lucimarinus (strain CCE9901)</name>
    <dbReference type="NCBI Taxonomy" id="436017"/>
    <lineage>
        <taxon>Eukaryota</taxon>
        <taxon>Viridiplantae</taxon>
        <taxon>Chlorophyta</taxon>
        <taxon>Mamiellophyceae</taxon>
        <taxon>Mamiellales</taxon>
        <taxon>Bathycoccaceae</taxon>
        <taxon>Ostreococcus</taxon>
    </lineage>
</organism>
<feature type="transmembrane region" description="Helical" evidence="1">
    <location>
        <begin position="116"/>
        <end position="136"/>
    </location>
</feature>
<name>A4RX63_OSTLU</name>
<reference evidence="2 3" key="1">
    <citation type="journal article" date="2007" name="Proc. Natl. Acad. Sci. U.S.A.">
        <title>The tiny eukaryote Ostreococcus provides genomic insights into the paradox of plankton speciation.</title>
        <authorList>
            <person name="Palenik B."/>
            <person name="Grimwood J."/>
            <person name="Aerts A."/>
            <person name="Rouze P."/>
            <person name="Salamov A."/>
            <person name="Putnam N."/>
            <person name="Dupont C."/>
            <person name="Jorgensen R."/>
            <person name="Derelle E."/>
            <person name="Rombauts S."/>
            <person name="Zhou K."/>
            <person name="Otillar R."/>
            <person name="Merchant S.S."/>
            <person name="Podell S."/>
            <person name="Gaasterland T."/>
            <person name="Napoli C."/>
            <person name="Gendler K."/>
            <person name="Manuell A."/>
            <person name="Tai V."/>
            <person name="Vallon O."/>
            <person name="Piganeau G."/>
            <person name="Jancek S."/>
            <person name="Heijde M."/>
            <person name="Jabbari K."/>
            <person name="Bowler C."/>
            <person name="Lohr M."/>
            <person name="Robbens S."/>
            <person name="Werner G."/>
            <person name="Dubchak I."/>
            <person name="Pazour G.J."/>
            <person name="Ren Q."/>
            <person name="Paulsen I."/>
            <person name="Delwiche C."/>
            <person name="Schmutz J."/>
            <person name="Rokhsar D."/>
            <person name="Van de Peer Y."/>
            <person name="Moreau H."/>
            <person name="Grigoriev I.V."/>
        </authorList>
    </citation>
    <scope>NUCLEOTIDE SEQUENCE [LARGE SCALE GENOMIC DNA]</scope>
    <source>
        <strain evidence="2 3">CCE9901</strain>
    </source>
</reference>
<evidence type="ECO:0000256" key="1">
    <source>
        <dbReference type="SAM" id="Phobius"/>
    </source>
</evidence>
<dbReference type="KEGG" id="olu:OSTLU_15331"/>
<accession>A4RX63</accession>
<dbReference type="RefSeq" id="XP_001417699.1">
    <property type="nucleotide sequence ID" value="XM_001417662.1"/>
</dbReference>
<keyword evidence="1" id="KW-0472">Membrane</keyword>
<dbReference type="HOGENOM" id="CLU_1689651_0_0_1"/>
<evidence type="ECO:0000313" key="2">
    <source>
        <dbReference type="EMBL" id="ABO95992.1"/>
    </source>
</evidence>
<keyword evidence="1" id="KW-1133">Transmembrane helix</keyword>